<organism evidence="8 9">
    <name type="scientific">Sander lucioperca</name>
    <name type="common">Pike-perch</name>
    <name type="synonym">Perca lucioperca</name>
    <dbReference type="NCBI Taxonomy" id="283035"/>
    <lineage>
        <taxon>Eukaryota</taxon>
        <taxon>Metazoa</taxon>
        <taxon>Chordata</taxon>
        <taxon>Craniata</taxon>
        <taxon>Vertebrata</taxon>
        <taxon>Euteleostomi</taxon>
        <taxon>Actinopterygii</taxon>
        <taxon>Neopterygii</taxon>
        <taxon>Teleostei</taxon>
        <taxon>Neoteleostei</taxon>
        <taxon>Acanthomorphata</taxon>
        <taxon>Eupercaria</taxon>
        <taxon>Perciformes</taxon>
        <taxon>Percoidei</taxon>
        <taxon>Percidae</taxon>
        <taxon>Luciopercinae</taxon>
        <taxon>Sander</taxon>
    </lineage>
</organism>
<keyword evidence="5" id="KW-0325">Glycoprotein</keyword>
<accession>A0A8C9ZE99</accession>
<sequence length="157" mass="17922">RMCICIYFKVLLLKKSEMVLAFAGGVVLLPCNFSIPASADVPTVEWSKQGLHPYVVFLYRGGYEINEEKHPAFWYRTSLIAKEQKNGNFSLRIANVRPSDAGKYRCKRLWSDGPRDVTAVELDVVRVHSTTEKHTVVIVINYIRLMLFEDNPGCLEI</sequence>
<dbReference type="Gene3D" id="2.60.40.10">
    <property type="entry name" value="Immunoglobulins"/>
    <property type="match status" value="1"/>
</dbReference>
<dbReference type="GO" id="GO:1903037">
    <property type="term" value="P:regulation of leukocyte cell-cell adhesion"/>
    <property type="evidence" value="ECO:0007669"/>
    <property type="project" value="UniProtKB-ARBA"/>
</dbReference>
<dbReference type="InterPro" id="IPR036179">
    <property type="entry name" value="Ig-like_dom_sf"/>
</dbReference>
<evidence type="ECO:0000256" key="4">
    <source>
        <dbReference type="ARBA" id="ARBA00023157"/>
    </source>
</evidence>
<reference evidence="8" key="1">
    <citation type="submission" date="2025-08" db="UniProtKB">
        <authorList>
            <consortium name="Ensembl"/>
        </authorList>
    </citation>
    <scope>IDENTIFICATION</scope>
</reference>
<dbReference type="GO" id="GO:0005102">
    <property type="term" value="F:signaling receptor binding"/>
    <property type="evidence" value="ECO:0007669"/>
    <property type="project" value="TreeGrafter"/>
</dbReference>
<evidence type="ECO:0000256" key="6">
    <source>
        <dbReference type="ARBA" id="ARBA00023319"/>
    </source>
</evidence>
<dbReference type="GO" id="GO:0050863">
    <property type="term" value="P:regulation of T cell activation"/>
    <property type="evidence" value="ECO:0007669"/>
    <property type="project" value="UniProtKB-ARBA"/>
</dbReference>
<keyword evidence="9" id="KW-1185">Reference proteome</keyword>
<keyword evidence="3" id="KW-0472">Membrane</keyword>
<dbReference type="InterPro" id="IPR007110">
    <property type="entry name" value="Ig-like_dom"/>
</dbReference>
<keyword evidence="6" id="KW-0393">Immunoglobulin domain</keyword>
<evidence type="ECO:0000313" key="9">
    <source>
        <dbReference type="Proteomes" id="UP000694568"/>
    </source>
</evidence>
<dbReference type="AlphaFoldDB" id="A0A8C9ZE99"/>
<evidence type="ECO:0000313" key="8">
    <source>
        <dbReference type="Ensembl" id="ENSSLUP00000037811.1"/>
    </source>
</evidence>
<evidence type="ECO:0000256" key="3">
    <source>
        <dbReference type="ARBA" id="ARBA00023136"/>
    </source>
</evidence>
<dbReference type="InterPro" id="IPR013783">
    <property type="entry name" value="Ig-like_fold"/>
</dbReference>
<dbReference type="Proteomes" id="UP000694568">
    <property type="component" value="Unplaced"/>
</dbReference>
<evidence type="ECO:0000256" key="1">
    <source>
        <dbReference type="ARBA" id="ARBA00004370"/>
    </source>
</evidence>
<feature type="domain" description="Ig-like" evidence="7">
    <location>
        <begin position="24"/>
        <end position="106"/>
    </location>
</feature>
<dbReference type="FunFam" id="2.60.40.10:FF:000142">
    <property type="entry name" value="V-set domain-containing T-cell activation inhibitor 1"/>
    <property type="match status" value="1"/>
</dbReference>
<keyword evidence="4" id="KW-1015">Disulfide bond</keyword>
<reference evidence="8" key="2">
    <citation type="submission" date="2025-09" db="UniProtKB">
        <authorList>
            <consortium name="Ensembl"/>
        </authorList>
    </citation>
    <scope>IDENTIFICATION</scope>
</reference>
<name>A0A8C9ZE99_SANLU</name>
<dbReference type="SMART" id="SM00406">
    <property type="entry name" value="IGv"/>
    <property type="match status" value="1"/>
</dbReference>
<evidence type="ECO:0000256" key="5">
    <source>
        <dbReference type="ARBA" id="ARBA00023180"/>
    </source>
</evidence>
<dbReference type="InterPro" id="IPR013106">
    <property type="entry name" value="Ig_V-set"/>
</dbReference>
<proteinExistence type="predicted"/>
<dbReference type="Pfam" id="PF07686">
    <property type="entry name" value="V-set"/>
    <property type="match status" value="1"/>
</dbReference>
<protein>
    <recommendedName>
        <fullName evidence="7">Ig-like domain-containing protein</fullName>
    </recommendedName>
</protein>
<dbReference type="InterPro" id="IPR003599">
    <property type="entry name" value="Ig_sub"/>
</dbReference>
<dbReference type="PANTHER" id="PTHR24100:SF151">
    <property type="entry name" value="ICOS LIGAND"/>
    <property type="match status" value="1"/>
</dbReference>
<dbReference type="GO" id="GO:0050852">
    <property type="term" value="P:T cell receptor signaling pathway"/>
    <property type="evidence" value="ECO:0007669"/>
    <property type="project" value="TreeGrafter"/>
</dbReference>
<dbReference type="PROSITE" id="PS50835">
    <property type="entry name" value="IG_LIKE"/>
    <property type="match status" value="1"/>
</dbReference>
<evidence type="ECO:0000256" key="2">
    <source>
        <dbReference type="ARBA" id="ARBA00022729"/>
    </source>
</evidence>
<dbReference type="SMART" id="SM00409">
    <property type="entry name" value="IG"/>
    <property type="match status" value="1"/>
</dbReference>
<dbReference type="SUPFAM" id="SSF48726">
    <property type="entry name" value="Immunoglobulin"/>
    <property type="match status" value="1"/>
</dbReference>
<dbReference type="InterPro" id="IPR050504">
    <property type="entry name" value="IgSF_BTN/MOG"/>
</dbReference>
<dbReference type="Ensembl" id="ENSSLUT00000038969.1">
    <property type="protein sequence ID" value="ENSSLUP00000037811.1"/>
    <property type="gene ID" value="ENSSLUG00000016840.1"/>
</dbReference>
<evidence type="ECO:0000259" key="7">
    <source>
        <dbReference type="PROSITE" id="PS50835"/>
    </source>
</evidence>
<comment type="subcellular location">
    <subcellularLocation>
        <location evidence="1">Membrane</location>
    </subcellularLocation>
</comment>
<dbReference type="GO" id="GO:0009897">
    <property type="term" value="C:external side of plasma membrane"/>
    <property type="evidence" value="ECO:0007669"/>
    <property type="project" value="TreeGrafter"/>
</dbReference>
<dbReference type="GO" id="GO:0001817">
    <property type="term" value="P:regulation of cytokine production"/>
    <property type="evidence" value="ECO:0007669"/>
    <property type="project" value="TreeGrafter"/>
</dbReference>
<keyword evidence="2" id="KW-0732">Signal</keyword>
<dbReference type="GeneTree" id="ENSGT01080000257449"/>
<dbReference type="PANTHER" id="PTHR24100">
    <property type="entry name" value="BUTYROPHILIN"/>
    <property type="match status" value="1"/>
</dbReference>